<accession>A0ABV3R9H2</accession>
<evidence type="ECO:0000256" key="2">
    <source>
        <dbReference type="ARBA" id="ARBA00008681"/>
    </source>
</evidence>
<keyword evidence="5" id="KW-0449">Lipoprotein</keyword>
<comment type="similarity">
    <text evidence="2">Belongs to the rickettsiale 17 kDa surface antigen family.</text>
</comment>
<dbReference type="RefSeq" id="WP_367771164.1">
    <property type="nucleotide sequence ID" value="NZ_JBFNXR010000021.1"/>
</dbReference>
<evidence type="ECO:0000256" key="1">
    <source>
        <dbReference type="ARBA" id="ARBA00004459"/>
    </source>
</evidence>
<protein>
    <recommendedName>
        <fullName evidence="3">17 kDa surface antigen</fullName>
    </recommendedName>
</protein>
<evidence type="ECO:0000256" key="6">
    <source>
        <dbReference type="SAM" id="SignalP"/>
    </source>
</evidence>
<comment type="caution">
    <text evidence="8">The sequence shown here is derived from an EMBL/GenBank/DDBJ whole genome shotgun (WGS) entry which is preliminary data.</text>
</comment>
<keyword evidence="6" id="KW-0732">Signal</keyword>
<evidence type="ECO:0000256" key="3">
    <source>
        <dbReference type="ARBA" id="ARBA00015281"/>
    </source>
</evidence>
<comment type="subcellular location">
    <subcellularLocation>
        <location evidence="1">Cell outer membrane</location>
        <topology evidence="1">Lipid-anchor</topology>
    </subcellularLocation>
</comment>
<dbReference type="PANTHER" id="PTHR35603">
    <property type="match status" value="1"/>
</dbReference>
<dbReference type="Proteomes" id="UP001556118">
    <property type="component" value="Unassembled WGS sequence"/>
</dbReference>
<feature type="signal peptide" evidence="6">
    <location>
        <begin position="1"/>
        <end position="27"/>
    </location>
</feature>
<evidence type="ECO:0000259" key="7">
    <source>
        <dbReference type="Pfam" id="PF05433"/>
    </source>
</evidence>
<proteinExistence type="inferred from homology"/>
<reference evidence="8 9" key="1">
    <citation type="submission" date="2024-06" db="EMBL/GenBank/DDBJ databases">
        <title>Novosphingobium rhizovicinus M1R2S20.</title>
        <authorList>
            <person name="Sun J.-Q."/>
        </authorList>
    </citation>
    <scope>NUCLEOTIDE SEQUENCE [LARGE SCALE GENOMIC DNA]</scope>
    <source>
        <strain evidence="8 9">M1R2S20</strain>
    </source>
</reference>
<dbReference type="InterPro" id="IPR051407">
    <property type="entry name" value="Bact_OM_lipoprot/Surf_antigen"/>
</dbReference>
<keyword evidence="4" id="KW-0472">Membrane</keyword>
<evidence type="ECO:0000256" key="4">
    <source>
        <dbReference type="ARBA" id="ARBA00023136"/>
    </source>
</evidence>
<name>A0ABV3R9H2_9SPHN</name>
<dbReference type="Pfam" id="PF05433">
    <property type="entry name" value="Rick_17kDa_Anti"/>
    <property type="match status" value="1"/>
</dbReference>
<feature type="domain" description="Glycine zipper 2TM" evidence="7">
    <location>
        <begin position="80"/>
        <end position="120"/>
    </location>
</feature>
<feature type="chain" id="PRO_5046161427" description="17 kDa surface antigen" evidence="6">
    <location>
        <begin position="28"/>
        <end position="246"/>
    </location>
</feature>
<evidence type="ECO:0000313" key="8">
    <source>
        <dbReference type="EMBL" id="MEW9854733.1"/>
    </source>
</evidence>
<evidence type="ECO:0000256" key="5">
    <source>
        <dbReference type="ARBA" id="ARBA00023288"/>
    </source>
</evidence>
<sequence>MVIRTFIPRLLSLAAGLPLVLPIAAVAREPGMEAGWREGRWHGADQVVQDSQPTGFYSPAQEAWLADCRARIEERDDGAGGALIGGAVGGVIGNRIAGRGNRTTGTLAGAAVGATAGTLIDRAEDRERTLDECEAYLDRYYAQYESPSSPWHRGSQASAPGITAYGSGSNNYPGYDYRSQLYAGCCHPGPAFVPAPIQATPQCTETIEYVYEDVPVKRPVYRPTKKIKRVRDKRVRITGGNNIKGN</sequence>
<organism evidence="8 9">
    <name type="scientific">Novosphingobium rhizovicinum</name>
    <dbReference type="NCBI Taxonomy" id="3228928"/>
    <lineage>
        <taxon>Bacteria</taxon>
        <taxon>Pseudomonadati</taxon>
        <taxon>Pseudomonadota</taxon>
        <taxon>Alphaproteobacteria</taxon>
        <taxon>Sphingomonadales</taxon>
        <taxon>Sphingomonadaceae</taxon>
        <taxon>Novosphingobium</taxon>
    </lineage>
</organism>
<evidence type="ECO:0000313" key="9">
    <source>
        <dbReference type="Proteomes" id="UP001556118"/>
    </source>
</evidence>
<keyword evidence="9" id="KW-1185">Reference proteome</keyword>
<dbReference type="EMBL" id="JBFNXR010000021">
    <property type="protein sequence ID" value="MEW9854733.1"/>
    <property type="molecule type" value="Genomic_DNA"/>
</dbReference>
<dbReference type="InterPro" id="IPR008816">
    <property type="entry name" value="Gly_zipper_2TM_dom"/>
</dbReference>
<gene>
    <name evidence="8" type="ORF">ABUH87_06025</name>
</gene>
<dbReference type="PANTHER" id="PTHR35603:SF2">
    <property type="entry name" value="OUTER MEMBRANE LIPOPROTEIN"/>
    <property type="match status" value="1"/>
</dbReference>